<dbReference type="PROSITE" id="PS00522">
    <property type="entry name" value="DNA_POLYMERASE_X"/>
    <property type="match status" value="1"/>
</dbReference>
<dbReference type="PRINTS" id="PR00869">
    <property type="entry name" value="DNAPOLX"/>
</dbReference>
<evidence type="ECO:0000256" key="10">
    <source>
        <dbReference type="ARBA" id="ARBA00022932"/>
    </source>
</evidence>
<dbReference type="InterPro" id="IPR043519">
    <property type="entry name" value="NT_sf"/>
</dbReference>
<accession>A0A0V1I9V0</accession>
<dbReference type="GO" id="GO:0046872">
    <property type="term" value="F:metal ion binding"/>
    <property type="evidence" value="ECO:0007669"/>
    <property type="project" value="UniProtKB-UniRule"/>
</dbReference>
<protein>
    <recommendedName>
        <fullName evidence="17">DNA polymerase</fullName>
        <ecNumber evidence="17">2.7.7.7</ecNumber>
    </recommendedName>
</protein>
<evidence type="ECO:0000256" key="14">
    <source>
        <dbReference type="ARBA" id="ARBA00023242"/>
    </source>
</evidence>
<dbReference type="SUPFAM" id="SSF52113">
    <property type="entry name" value="BRCT domain"/>
    <property type="match status" value="1"/>
</dbReference>
<dbReference type="InterPro" id="IPR036420">
    <property type="entry name" value="BRCT_dom_sf"/>
</dbReference>
<feature type="domain" description="BRCT" evidence="18">
    <location>
        <begin position="1"/>
        <end position="91"/>
    </location>
</feature>
<comment type="cofactor">
    <cofactor evidence="1">
        <name>Mn(2+)</name>
        <dbReference type="ChEBI" id="CHEBI:29035"/>
    </cofactor>
</comment>
<evidence type="ECO:0000256" key="11">
    <source>
        <dbReference type="ARBA" id="ARBA00023125"/>
    </source>
</evidence>
<evidence type="ECO:0000256" key="4">
    <source>
        <dbReference type="ARBA" id="ARBA00022634"/>
    </source>
</evidence>
<name>A0A0V1I9V0_9BILA</name>
<keyword evidence="6 17" id="KW-0548">Nucleotidyltransferase</keyword>
<evidence type="ECO:0000313" key="20">
    <source>
        <dbReference type="Proteomes" id="UP000055024"/>
    </source>
</evidence>
<dbReference type="Gene3D" id="3.30.460.10">
    <property type="entry name" value="Beta Polymerase, domain 2"/>
    <property type="match status" value="1"/>
</dbReference>
<dbReference type="PANTHER" id="PTHR11276">
    <property type="entry name" value="DNA POLYMERASE TYPE-X FAMILY MEMBER"/>
    <property type="match status" value="1"/>
</dbReference>
<dbReference type="GO" id="GO:0003677">
    <property type="term" value="F:DNA binding"/>
    <property type="evidence" value="ECO:0007669"/>
    <property type="project" value="UniProtKB-UniRule"/>
</dbReference>
<dbReference type="GO" id="GO:0006303">
    <property type="term" value="P:double-strand break repair via nonhomologous end joining"/>
    <property type="evidence" value="ECO:0007669"/>
    <property type="project" value="TreeGrafter"/>
</dbReference>
<dbReference type="SMART" id="SM00483">
    <property type="entry name" value="POLXc"/>
    <property type="match status" value="1"/>
</dbReference>
<evidence type="ECO:0000256" key="6">
    <source>
        <dbReference type="ARBA" id="ARBA00022695"/>
    </source>
</evidence>
<evidence type="ECO:0000256" key="3">
    <source>
        <dbReference type="ARBA" id="ARBA00008323"/>
    </source>
</evidence>
<evidence type="ECO:0000256" key="1">
    <source>
        <dbReference type="ARBA" id="ARBA00001936"/>
    </source>
</evidence>
<dbReference type="Gene3D" id="1.10.150.20">
    <property type="entry name" value="5' to 3' exonuclease, C-terminal subdomain"/>
    <property type="match status" value="1"/>
</dbReference>
<keyword evidence="8" id="KW-0479">Metal-binding</keyword>
<keyword evidence="5 17" id="KW-0808">Transferase</keyword>
<dbReference type="InterPro" id="IPR027421">
    <property type="entry name" value="DNA_pol_lamdba_lyase_dom_sf"/>
</dbReference>
<evidence type="ECO:0000259" key="18">
    <source>
        <dbReference type="PROSITE" id="PS50172"/>
    </source>
</evidence>
<keyword evidence="9 17" id="KW-0227">DNA damage</keyword>
<feature type="active site" description="Nucleophile; Schiff-base intermediate with DNA; for 5'-dRP lyase activity" evidence="16">
    <location>
        <position position="195"/>
    </location>
</feature>
<dbReference type="AlphaFoldDB" id="A0A0V1I9V0"/>
<keyword evidence="7" id="KW-0235">DNA replication</keyword>
<comment type="subcellular location">
    <subcellularLocation>
        <location evidence="2 17">Nucleus</location>
    </subcellularLocation>
</comment>
<evidence type="ECO:0000256" key="8">
    <source>
        <dbReference type="ARBA" id="ARBA00022723"/>
    </source>
</evidence>
<dbReference type="Gene3D" id="3.40.50.10190">
    <property type="entry name" value="BRCT domain"/>
    <property type="match status" value="1"/>
</dbReference>
<proteinExistence type="inferred from homology"/>
<dbReference type="InterPro" id="IPR018944">
    <property type="entry name" value="DNA_pol_lambd_fingers_domain"/>
</dbReference>
<evidence type="ECO:0000256" key="13">
    <source>
        <dbReference type="ARBA" id="ARBA00023239"/>
    </source>
</evidence>
<dbReference type="Pfam" id="PF10391">
    <property type="entry name" value="DNA_pol_lambd_f"/>
    <property type="match status" value="1"/>
</dbReference>
<dbReference type="InterPro" id="IPR002008">
    <property type="entry name" value="DNA_pol_X_beta-like"/>
</dbReference>
<keyword evidence="4" id="KW-0237">DNA synthesis</keyword>
<dbReference type="InterPro" id="IPR029398">
    <property type="entry name" value="PolB_thumb"/>
</dbReference>
<sequence>MFNGITIFIIPVNVLSSRMQVLNRNIEKYNGIVAKELDRKVSTVLLDDDVLKLNNFWKKRVHFSRAKLLKLSWLSECIKRGTFVDEEPFILKLIEEPSLLNHTECSSEAADLSQNKELSVKPSVSSCDEWKTSCFKNEIIHQLETLRDSYKSMNESWRALAYDKAISSIKQCKEPITSKEMLSELPGIGKKIAAKIWELHEEGEIEKVSEFASNEKIQVLKLFNSIWGVGPRTAEKWYLQGLRTIEDVQRNVALTDQEYIGFKYREEILLKIPRPEVEEIAKTVIDTAYKINNNFICDICGSYRRGEEECGDVDILITHPDGKSYSNIVYQLVTHRRIDIIAVPPAEYATALLYLTGSAEFVRGLYGKAKSMQMKLNQHGLWINVNRANGRVIDRGKRMAINSENDIFQILNIEYRAPSERKFFQTLLKS</sequence>
<evidence type="ECO:0000256" key="7">
    <source>
        <dbReference type="ARBA" id="ARBA00022705"/>
    </source>
</evidence>
<dbReference type="InterPro" id="IPR022312">
    <property type="entry name" value="DNA_pol_X"/>
</dbReference>
<comment type="caution">
    <text evidence="19">The sequence shown here is derived from an EMBL/GenBank/DDBJ whole genome shotgun (WGS) entry which is preliminary data.</text>
</comment>
<dbReference type="FunFam" id="1.10.150.110:FF:000005">
    <property type="entry name" value="DNA polymerase POL4"/>
    <property type="match status" value="1"/>
</dbReference>
<evidence type="ECO:0000256" key="12">
    <source>
        <dbReference type="ARBA" id="ARBA00023204"/>
    </source>
</evidence>
<dbReference type="InterPro" id="IPR019843">
    <property type="entry name" value="DNA_pol-X_BS"/>
</dbReference>
<evidence type="ECO:0000256" key="5">
    <source>
        <dbReference type="ARBA" id="ARBA00022679"/>
    </source>
</evidence>
<gene>
    <name evidence="19" type="primary">MRPL30</name>
    <name evidence="19" type="ORF">T11_17526</name>
</gene>
<dbReference type="InterPro" id="IPR010996">
    <property type="entry name" value="HHH_MUS81"/>
</dbReference>
<dbReference type="SUPFAM" id="SSF81301">
    <property type="entry name" value="Nucleotidyltransferase"/>
    <property type="match status" value="1"/>
</dbReference>
<dbReference type="Gene3D" id="1.10.150.110">
    <property type="entry name" value="DNA polymerase beta, N-terminal domain-like"/>
    <property type="match status" value="1"/>
</dbReference>
<comment type="function">
    <text evidence="17">DNA polymerase that functions in several pathways of DNA repair. Involved in base excision repair (BER) responsible for repair of lesions that give rise to abasic (AP) sites in DNA. Also contributes to DNA double-strand break repair by non-homologous end joining and homologous recombination. Has both template-dependent and template-independent (terminal transferase) DNA polymerase activities. Has also a 5'-deoxyribose-5-phosphate lyase (dRP lyase) activity.</text>
</comment>
<dbReference type="EC" id="2.7.7.7" evidence="17"/>
<dbReference type="Gene3D" id="3.30.210.10">
    <property type="entry name" value="DNA polymerase, thumb domain"/>
    <property type="match status" value="1"/>
</dbReference>
<evidence type="ECO:0000256" key="17">
    <source>
        <dbReference type="RuleBase" id="RU366014"/>
    </source>
</evidence>
<dbReference type="InterPro" id="IPR028207">
    <property type="entry name" value="DNA_pol_B_palm_palm"/>
</dbReference>
<dbReference type="PANTHER" id="PTHR11276:SF28">
    <property type="entry name" value="DNA POLYMERASE LAMBDA"/>
    <property type="match status" value="1"/>
</dbReference>
<evidence type="ECO:0000256" key="16">
    <source>
        <dbReference type="PIRSR" id="PIRSR622312-50"/>
    </source>
</evidence>
<dbReference type="Proteomes" id="UP000055024">
    <property type="component" value="Unassembled WGS sequence"/>
</dbReference>
<dbReference type="InterPro" id="IPR037160">
    <property type="entry name" value="DNA_Pol_thumb_sf"/>
</dbReference>
<keyword evidence="10 17" id="KW-0239">DNA-directed DNA polymerase</keyword>
<reference evidence="19 20" key="1">
    <citation type="submission" date="2015-01" db="EMBL/GenBank/DDBJ databases">
        <title>Evolution of Trichinella species and genotypes.</title>
        <authorList>
            <person name="Korhonen P.K."/>
            <person name="Edoardo P."/>
            <person name="Giuseppe L.R."/>
            <person name="Gasser R.B."/>
        </authorList>
    </citation>
    <scope>NUCLEOTIDE SEQUENCE [LARGE SCALE GENOMIC DNA]</scope>
    <source>
        <strain evidence="19">ISS1029</strain>
    </source>
</reference>
<dbReference type="FunFam" id="1.10.150.20:FF:000010">
    <property type="entry name" value="DNA polymerase lambda"/>
    <property type="match status" value="1"/>
</dbReference>
<dbReference type="InterPro" id="IPR001357">
    <property type="entry name" value="BRCT_dom"/>
</dbReference>
<keyword evidence="13" id="KW-0456">Lyase</keyword>
<dbReference type="PROSITE" id="PS50172">
    <property type="entry name" value="BRCT"/>
    <property type="match status" value="1"/>
</dbReference>
<dbReference type="InterPro" id="IPR002054">
    <property type="entry name" value="DNA-dir_DNA_pol_X"/>
</dbReference>
<evidence type="ECO:0000256" key="15">
    <source>
        <dbReference type="ARBA" id="ARBA00049244"/>
    </source>
</evidence>
<dbReference type="GO" id="GO:0003887">
    <property type="term" value="F:DNA-directed DNA polymerase activity"/>
    <property type="evidence" value="ECO:0007669"/>
    <property type="project" value="UniProtKB-UniRule"/>
</dbReference>
<evidence type="ECO:0000256" key="2">
    <source>
        <dbReference type="ARBA" id="ARBA00004123"/>
    </source>
</evidence>
<comment type="similarity">
    <text evidence="3 17">Belongs to the DNA polymerase type-X family.</text>
</comment>
<dbReference type="EMBL" id="JYDP01000001">
    <property type="protein sequence ID" value="KRZ19234.1"/>
    <property type="molecule type" value="Genomic_DNA"/>
</dbReference>
<evidence type="ECO:0000313" key="19">
    <source>
        <dbReference type="EMBL" id="KRZ19234.1"/>
    </source>
</evidence>
<keyword evidence="12 17" id="KW-0234">DNA repair</keyword>
<dbReference type="SUPFAM" id="SSF47802">
    <property type="entry name" value="DNA polymerase beta, N-terminal domain-like"/>
    <property type="match status" value="1"/>
</dbReference>
<dbReference type="Pfam" id="PF14792">
    <property type="entry name" value="DNA_pol_B_palm"/>
    <property type="match status" value="1"/>
</dbReference>
<keyword evidence="11" id="KW-0238">DNA-binding</keyword>
<dbReference type="CDD" id="cd00141">
    <property type="entry name" value="NT_POLXc"/>
    <property type="match status" value="1"/>
</dbReference>
<dbReference type="Pfam" id="PF14791">
    <property type="entry name" value="DNA_pol_B_thumb"/>
    <property type="match status" value="1"/>
</dbReference>
<dbReference type="SUPFAM" id="SSF81585">
    <property type="entry name" value="PsbU/PolX domain-like"/>
    <property type="match status" value="1"/>
</dbReference>
<organism evidence="19 20">
    <name type="scientific">Trichinella zimbabwensis</name>
    <dbReference type="NCBI Taxonomy" id="268475"/>
    <lineage>
        <taxon>Eukaryota</taxon>
        <taxon>Metazoa</taxon>
        <taxon>Ecdysozoa</taxon>
        <taxon>Nematoda</taxon>
        <taxon>Enoplea</taxon>
        <taxon>Dorylaimia</taxon>
        <taxon>Trichinellida</taxon>
        <taxon>Trichinellidae</taxon>
        <taxon>Trichinella</taxon>
    </lineage>
</organism>
<dbReference type="GO" id="GO:0016829">
    <property type="term" value="F:lyase activity"/>
    <property type="evidence" value="ECO:0007669"/>
    <property type="project" value="UniProtKB-KW"/>
</dbReference>
<keyword evidence="20" id="KW-1185">Reference proteome</keyword>
<keyword evidence="14 17" id="KW-0539">Nucleus</keyword>
<dbReference type="OrthoDB" id="205514at2759"/>
<evidence type="ECO:0000256" key="9">
    <source>
        <dbReference type="ARBA" id="ARBA00022763"/>
    </source>
</evidence>
<dbReference type="Pfam" id="PF14716">
    <property type="entry name" value="HHH_8"/>
    <property type="match status" value="1"/>
</dbReference>
<comment type="catalytic activity">
    <reaction evidence="15 17">
        <text>DNA(n) + a 2'-deoxyribonucleoside 5'-triphosphate = DNA(n+1) + diphosphate</text>
        <dbReference type="Rhea" id="RHEA:22508"/>
        <dbReference type="Rhea" id="RHEA-COMP:17339"/>
        <dbReference type="Rhea" id="RHEA-COMP:17340"/>
        <dbReference type="ChEBI" id="CHEBI:33019"/>
        <dbReference type="ChEBI" id="CHEBI:61560"/>
        <dbReference type="ChEBI" id="CHEBI:173112"/>
        <dbReference type="EC" id="2.7.7.7"/>
    </reaction>
</comment>
<dbReference type="GO" id="GO:0006260">
    <property type="term" value="P:DNA replication"/>
    <property type="evidence" value="ECO:0007669"/>
    <property type="project" value="UniProtKB-KW"/>
</dbReference>
<dbReference type="GO" id="GO:0005634">
    <property type="term" value="C:nucleus"/>
    <property type="evidence" value="ECO:0007669"/>
    <property type="project" value="UniProtKB-SubCell"/>
</dbReference>
<dbReference type="PRINTS" id="PR00870">
    <property type="entry name" value="DNAPOLXBETA"/>
</dbReference>